<protein>
    <submittedName>
        <fullName evidence="4">Aminotransferase, Class III pyridoxal-phosphate dependent</fullName>
    </submittedName>
</protein>
<dbReference type="SUPFAM" id="SSF53383">
    <property type="entry name" value="PLP-dependent transferases"/>
    <property type="match status" value="1"/>
</dbReference>
<comment type="cofactor">
    <cofactor evidence="1">
        <name>pyridoxal 5'-phosphate</name>
        <dbReference type="ChEBI" id="CHEBI:597326"/>
    </cofactor>
</comment>
<dbReference type="InterPro" id="IPR015422">
    <property type="entry name" value="PyrdxlP-dep_Trfase_small"/>
</dbReference>
<name>A0A6J4N1Y9_9CHLR</name>
<dbReference type="CDD" id="cd00610">
    <property type="entry name" value="OAT_like"/>
    <property type="match status" value="1"/>
</dbReference>
<dbReference type="Gene3D" id="3.40.640.10">
    <property type="entry name" value="Type I PLP-dependent aspartate aminotransferase-like (Major domain)"/>
    <property type="match status" value="1"/>
</dbReference>
<dbReference type="InterPro" id="IPR005814">
    <property type="entry name" value="Aminotrans_3"/>
</dbReference>
<dbReference type="InterPro" id="IPR049704">
    <property type="entry name" value="Aminotrans_3_PPA_site"/>
</dbReference>
<evidence type="ECO:0000256" key="3">
    <source>
        <dbReference type="RuleBase" id="RU003560"/>
    </source>
</evidence>
<keyword evidence="4" id="KW-0032">Aminotransferase</keyword>
<dbReference type="PROSITE" id="PS00600">
    <property type="entry name" value="AA_TRANSFER_CLASS_3"/>
    <property type="match status" value="1"/>
</dbReference>
<dbReference type="Pfam" id="PF00202">
    <property type="entry name" value="Aminotran_3"/>
    <property type="match status" value="1"/>
</dbReference>
<gene>
    <name evidence="4" type="ORF">AVDCRST_MAG93-8741</name>
</gene>
<dbReference type="InterPro" id="IPR015421">
    <property type="entry name" value="PyrdxlP-dep_Trfase_major"/>
</dbReference>
<accession>A0A6J4N1Y9</accession>
<evidence type="ECO:0000256" key="2">
    <source>
        <dbReference type="ARBA" id="ARBA00022898"/>
    </source>
</evidence>
<dbReference type="AlphaFoldDB" id="A0A6J4N1Y9"/>
<dbReference type="PANTHER" id="PTHR43713:SF3">
    <property type="entry name" value="GLUTAMATE-1-SEMIALDEHYDE 2,1-AMINOMUTASE 1, CHLOROPLASTIC-RELATED"/>
    <property type="match status" value="1"/>
</dbReference>
<dbReference type="EMBL" id="CADCTR010002938">
    <property type="protein sequence ID" value="CAA9374947.1"/>
    <property type="molecule type" value="Genomic_DNA"/>
</dbReference>
<dbReference type="PANTHER" id="PTHR43713">
    <property type="entry name" value="GLUTAMATE-1-SEMIALDEHYDE 2,1-AMINOMUTASE"/>
    <property type="match status" value="1"/>
</dbReference>
<keyword evidence="4" id="KW-0808">Transferase</keyword>
<evidence type="ECO:0000256" key="1">
    <source>
        <dbReference type="ARBA" id="ARBA00001933"/>
    </source>
</evidence>
<dbReference type="GO" id="GO:0030170">
    <property type="term" value="F:pyridoxal phosphate binding"/>
    <property type="evidence" value="ECO:0007669"/>
    <property type="project" value="InterPro"/>
</dbReference>
<keyword evidence="2 3" id="KW-0663">Pyridoxal phosphate</keyword>
<proteinExistence type="inferred from homology"/>
<evidence type="ECO:0000313" key="4">
    <source>
        <dbReference type="EMBL" id="CAA9374947.1"/>
    </source>
</evidence>
<reference evidence="4" key="1">
    <citation type="submission" date="2020-02" db="EMBL/GenBank/DDBJ databases">
        <authorList>
            <person name="Meier V. D."/>
        </authorList>
    </citation>
    <scope>NUCLEOTIDE SEQUENCE</scope>
    <source>
        <strain evidence="4">AVDCRST_MAG93</strain>
    </source>
</reference>
<comment type="similarity">
    <text evidence="3">Belongs to the class-III pyridoxal-phosphate-dependent aminotransferase family.</text>
</comment>
<dbReference type="InterPro" id="IPR015424">
    <property type="entry name" value="PyrdxlP-dep_Trfase"/>
</dbReference>
<dbReference type="Gene3D" id="3.90.1150.10">
    <property type="entry name" value="Aspartate Aminotransferase, domain 1"/>
    <property type="match status" value="1"/>
</dbReference>
<sequence length="447" mass="48263">MRIDDHYRRRHPRSQELYEHARALFPSGVTHDGRWMEPYPITVEYAEGAYKWDVDGNRLIDYWQGHGALLLGHAHPSVVQAIGQQAARGTHFGANSRFEIAWAEQVKRCFPHIEQLRFTGSGTEATMLAIRLARAFSGKPTIIRLLGHFHGWHDGLAGGSEGETTTPAGVLPGVMAGTVLVPADLAAIKQVMETQDDVAAVILEPSGASYGAQPLPDSFIQSVRRLCTEHGLLLICDEVVTGFRVAPGGVQERAGVQADLTCLAKILAGGLPGGAVGGRADIMHLLAFGDAAWNQQRKIRHQGTFNANPLSAAAGIVTLEEARTGAPQERATRSASALRDGFNAELRARSLRGCVAYGDGSIVHLVLGSPKAFPPGQWSDDISLHDLKTGIPAHLRMPFRLAMLNYGVDLMRGRSAFVSAAHTSEDISATVRAFGAALDIIKDERRM</sequence>
<organism evidence="4">
    <name type="scientific">uncultured Chloroflexia bacterium</name>
    <dbReference type="NCBI Taxonomy" id="1672391"/>
    <lineage>
        <taxon>Bacteria</taxon>
        <taxon>Bacillati</taxon>
        <taxon>Chloroflexota</taxon>
        <taxon>Chloroflexia</taxon>
        <taxon>environmental samples</taxon>
    </lineage>
</organism>
<dbReference type="GO" id="GO:0008483">
    <property type="term" value="F:transaminase activity"/>
    <property type="evidence" value="ECO:0007669"/>
    <property type="project" value="UniProtKB-KW"/>
</dbReference>